<dbReference type="Proteomes" id="UP001470230">
    <property type="component" value="Unassembled WGS sequence"/>
</dbReference>
<evidence type="ECO:0000256" key="1">
    <source>
        <dbReference type="SAM" id="MobiDB-lite"/>
    </source>
</evidence>
<comment type="caution">
    <text evidence="2">The sequence shown here is derived from an EMBL/GenBank/DDBJ whole genome shotgun (WGS) entry which is preliminary data.</text>
</comment>
<reference evidence="2 3" key="1">
    <citation type="submission" date="2024-04" db="EMBL/GenBank/DDBJ databases">
        <title>Tritrichomonas musculus Genome.</title>
        <authorList>
            <person name="Alves-Ferreira E."/>
            <person name="Grigg M."/>
            <person name="Lorenzi H."/>
            <person name="Galac M."/>
        </authorList>
    </citation>
    <scope>NUCLEOTIDE SEQUENCE [LARGE SCALE GENOMIC DNA]</scope>
    <source>
        <strain evidence="2 3">EAF2021</strain>
    </source>
</reference>
<feature type="compositionally biased region" description="Acidic residues" evidence="1">
    <location>
        <begin position="516"/>
        <end position="534"/>
    </location>
</feature>
<gene>
    <name evidence="2" type="ORF">M9Y10_025276</name>
</gene>
<feature type="compositionally biased region" description="Basic and acidic residues" evidence="1">
    <location>
        <begin position="484"/>
        <end position="495"/>
    </location>
</feature>
<accession>A0ABR2HA36</accession>
<sequence length="534" mass="60101">MNELSSAITSISDIASQISEIQSPTRADIKSIVDLLNRSPSAESFWKLSRLIRLAQPTEVKPVIDQVAKLVMNNRATFVGAAFANAHLLRAAHQISYPEGYKWCRNFCFTDNIIWNAQLYNIISLPTYSNILSAQYNFLDSFSVEIQKYGAASIARHSKTPGNLLRRVLATISSKPSGDVELLQLSDISNQSSDSKVYRLRGLVYLATFLSTNPISITEYKNALIPILLRTPESEADKSLCIATQDLLSKLMISNPTSFHNMKIFDCAIIQDNADNLTSSFLEGIIQSFGYFAFKKFIIPKKIFIWLDNIKKGGVEYIQTIAPYTKYLESSVQLQIHQAMIELCEKNLFNSKLFNTTAIILMGSHPTVSPYIGQFIECAKRSVCSRSILSKLKPILEPKVQPILHPKREEMKAKELEKSDAFVQFNPTVDCTGQFKTVSISCDMSREMLFMQKIEQKTTPLFSIHKPVNKVENIKPASDVVNKVTDKSKETKESPNKIINSNFNNNNNNNNKEENSSDVEIELNFDDPDSDDAE</sequence>
<organism evidence="2 3">
    <name type="scientific">Tritrichomonas musculus</name>
    <dbReference type="NCBI Taxonomy" id="1915356"/>
    <lineage>
        <taxon>Eukaryota</taxon>
        <taxon>Metamonada</taxon>
        <taxon>Parabasalia</taxon>
        <taxon>Tritrichomonadida</taxon>
        <taxon>Tritrichomonadidae</taxon>
        <taxon>Tritrichomonas</taxon>
    </lineage>
</organism>
<evidence type="ECO:0000313" key="3">
    <source>
        <dbReference type="Proteomes" id="UP001470230"/>
    </source>
</evidence>
<name>A0ABR2HA36_9EUKA</name>
<evidence type="ECO:0000313" key="2">
    <source>
        <dbReference type="EMBL" id="KAK8843085.1"/>
    </source>
</evidence>
<protein>
    <recommendedName>
        <fullName evidence="4">Pre-rRNA-processing protein RIX1</fullName>
    </recommendedName>
</protein>
<keyword evidence="3" id="KW-1185">Reference proteome</keyword>
<proteinExistence type="predicted"/>
<evidence type="ECO:0008006" key="4">
    <source>
        <dbReference type="Google" id="ProtNLM"/>
    </source>
</evidence>
<feature type="compositionally biased region" description="Low complexity" evidence="1">
    <location>
        <begin position="496"/>
        <end position="510"/>
    </location>
</feature>
<dbReference type="EMBL" id="JAPFFF010000036">
    <property type="protein sequence ID" value="KAK8843085.1"/>
    <property type="molecule type" value="Genomic_DNA"/>
</dbReference>
<feature type="region of interest" description="Disordered" evidence="1">
    <location>
        <begin position="483"/>
        <end position="534"/>
    </location>
</feature>